<dbReference type="AlphaFoldDB" id="A0A5J5DAD9"/>
<dbReference type="EMBL" id="VOFY01000010">
    <property type="protein sequence ID" value="KAA8588621.1"/>
    <property type="molecule type" value="Genomic_DNA"/>
</dbReference>
<evidence type="ECO:0000313" key="3">
    <source>
        <dbReference type="Proteomes" id="UP000327493"/>
    </source>
</evidence>
<comment type="caution">
    <text evidence="2">The sequence shown here is derived from an EMBL/GenBank/DDBJ whole genome shotgun (WGS) entry which is preliminary data.</text>
</comment>
<feature type="compositionally biased region" description="Basic and acidic residues" evidence="1">
    <location>
        <begin position="1"/>
        <end position="34"/>
    </location>
</feature>
<evidence type="ECO:0000256" key="1">
    <source>
        <dbReference type="SAM" id="MobiDB-lite"/>
    </source>
</evidence>
<keyword evidence="3" id="KW-1185">Reference proteome</keyword>
<accession>A0A5J5DAD9</accession>
<dbReference type="Proteomes" id="UP000327493">
    <property type="component" value="Chromosome 10"/>
</dbReference>
<organism evidence="2 3">
    <name type="scientific">Etheostoma spectabile</name>
    <name type="common">orangethroat darter</name>
    <dbReference type="NCBI Taxonomy" id="54343"/>
    <lineage>
        <taxon>Eukaryota</taxon>
        <taxon>Metazoa</taxon>
        <taxon>Chordata</taxon>
        <taxon>Craniata</taxon>
        <taxon>Vertebrata</taxon>
        <taxon>Euteleostomi</taxon>
        <taxon>Actinopterygii</taxon>
        <taxon>Neopterygii</taxon>
        <taxon>Teleostei</taxon>
        <taxon>Neoteleostei</taxon>
        <taxon>Acanthomorphata</taxon>
        <taxon>Eupercaria</taxon>
        <taxon>Perciformes</taxon>
        <taxon>Percoidei</taxon>
        <taxon>Percidae</taxon>
        <taxon>Etheostomatinae</taxon>
        <taxon>Etheostoma</taxon>
    </lineage>
</organism>
<sequence>MMEKGGGHGNEIKREKMDQRWRDKKGDETTRRENGMGVVEGKQNWICRALFKGLQLRLFLDYSFVLAIAKKKKSVSELTSHELGVKTPLHKLSTLTFGLTSYFRVQGQKGKQSGQHVDCRTDSQEDWLCSPSQSRLVAGTTALTNEAEQGDRECMTCHPFSGTEPLASPCPRLSCLANQA</sequence>
<protein>
    <submittedName>
        <fullName evidence="2">Uncharacterized protein</fullName>
    </submittedName>
</protein>
<gene>
    <name evidence="2" type="ORF">FQN60_009966</name>
</gene>
<proteinExistence type="predicted"/>
<evidence type="ECO:0000313" key="2">
    <source>
        <dbReference type="EMBL" id="KAA8588621.1"/>
    </source>
</evidence>
<reference evidence="2 3" key="1">
    <citation type="submission" date="2019-08" db="EMBL/GenBank/DDBJ databases">
        <title>A chromosome-level genome assembly, high-density linkage maps, and genome scans reveal the genomic architecture of hybrid incompatibilities underlying speciation via character displacement in darters (Percidae: Etheostominae).</title>
        <authorList>
            <person name="Moran R.L."/>
            <person name="Catchen J.M."/>
            <person name="Fuller R.C."/>
        </authorList>
    </citation>
    <scope>NUCLEOTIDE SEQUENCE [LARGE SCALE GENOMIC DNA]</scope>
    <source>
        <strain evidence="2">EspeVRDwgs_2016</strain>
        <tissue evidence="2">Muscle</tissue>
    </source>
</reference>
<name>A0A5J5DAD9_9PERO</name>
<feature type="region of interest" description="Disordered" evidence="1">
    <location>
        <begin position="1"/>
        <end position="35"/>
    </location>
</feature>